<dbReference type="GO" id="GO:0005886">
    <property type="term" value="C:plasma membrane"/>
    <property type="evidence" value="ECO:0007669"/>
    <property type="project" value="UniProtKB-SubCell"/>
</dbReference>
<feature type="transmembrane region" description="Helical" evidence="6">
    <location>
        <begin position="316"/>
        <end position="336"/>
    </location>
</feature>
<dbReference type="InterPro" id="IPR050833">
    <property type="entry name" value="Poly_Biosynth_Transport"/>
</dbReference>
<dbReference type="PANTHER" id="PTHR30250">
    <property type="entry name" value="PST FAMILY PREDICTED COLANIC ACID TRANSPORTER"/>
    <property type="match status" value="1"/>
</dbReference>
<organism evidence="7 8">
    <name type="scientific">endosymbiont of Escarpia spicata</name>
    <dbReference type="NCBI Taxonomy" id="2200908"/>
    <lineage>
        <taxon>Bacteria</taxon>
        <taxon>Pseudomonadati</taxon>
        <taxon>Pseudomonadota</taxon>
        <taxon>Gammaproteobacteria</taxon>
        <taxon>sulfur-oxidizing symbionts</taxon>
    </lineage>
</organism>
<dbReference type="EMBL" id="QFXE01000011">
    <property type="protein sequence ID" value="RDH85834.1"/>
    <property type="molecule type" value="Genomic_DNA"/>
</dbReference>
<dbReference type="CDD" id="cd13128">
    <property type="entry name" value="MATE_Wzx_like"/>
    <property type="match status" value="1"/>
</dbReference>
<gene>
    <name evidence="7" type="ORF">DIZ78_09590</name>
</gene>
<evidence type="ECO:0000256" key="4">
    <source>
        <dbReference type="ARBA" id="ARBA00022989"/>
    </source>
</evidence>
<feature type="transmembrane region" description="Helical" evidence="6">
    <location>
        <begin position="20"/>
        <end position="43"/>
    </location>
</feature>
<evidence type="ECO:0000256" key="5">
    <source>
        <dbReference type="ARBA" id="ARBA00023136"/>
    </source>
</evidence>
<proteinExistence type="predicted"/>
<feature type="transmembrane region" description="Helical" evidence="6">
    <location>
        <begin position="100"/>
        <end position="124"/>
    </location>
</feature>
<feature type="transmembrane region" description="Helical" evidence="6">
    <location>
        <begin position="238"/>
        <end position="263"/>
    </location>
</feature>
<keyword evidence="2" id="KW-1003">Cell membrane</keyword>
<evidence type="ECO:0000256" key="2">
    <source>
        <dbReference type="ARBA" id="ARBA00022475"/>
    </source>
</evidence>
<keyword evidence="8" id="KW-1185">Reference proteome</keyword>
<feature type="transmembrane region" description="Helical" evidence="6">
    <location>
        <begin position="348"/>
        <end position="371"/>
    </location>
</feature>
<evidence type="ECO:0000313" key="7">
    <source>
        <dbReference type="EMBL" id="RDH85834.1"/>
    </source>
</evidence>
<sequence length="447" mass="47731">MMGNLHMNFHHLNEHLMEIIRGATTAFVLKVIAAGLAFVLNILLARQLGSEGVGIYFLALAIITFGSTLGKFGTDILAMREVARQAARGDWSMISVLHRHCLRILLTAALPVALLTALLSDTIASDLFGKPQLAEPLLWMSLGIIPLAVFNLYAHSLKGLKRIKAAVSVQSVWLPALAIPGVLILTPAFGVVGAAWAHVGAALLTTAIAILFWKGALQESPVSGGQSLPPALLNSARPLLVIALLTLAIKWSSTFFLGLWGTASDVGIFNIAQRTALLTSFILITVNSISAPKFAELHQRGDMQALEATAVGAARLMTLLALPVLAVFLLFPDWVLRLFGAEFAEGGTILSILALGQFVNVATGSVAYLLMMTGHEKLMRNNIIFCVAINLVLNLILVPRYGIMGAAVATSVTMASQNLVAAILVWRNLGIVTLPFTARIGKRESQV</sequence>
<name>A0A370DN78_9GAMM</name>
<evidence type="ECO:0000256" key="3">
    <source>
        <dbReference type="ARBA" id="ARBA00022692"/>
    </source>
</evidence>
<evidence type="ECO:0000313" key="8">
    <source>
        <dbReference type="Proteomes" id="UP000254771"/>
    </source>
</evidence>
<feature type="transmembrane region" description="Helical" evidence="6">
    <location>
        <begin position="166"/>
        <end position="189"/>
    </location>
</feature>
<keyword evidence="4 6" id="KW-1133">Transmembrane helix</keyword>
<feature type="transmembrane region" description="Helical" evidence="6">
    <location>
        <begin position="415"/>
        <end position="436"/>
    </location>
</feature>
<evidence type="ECO:0000256" key="6">
    <source>
        <dbReference type="SAM" id="Phobius"/>
    </source>
</evidence>
<feature type="transmembrane region" description="Helical" evidence="6">
    <location>
        <begin position="383"/>
        <end position="403"/>
    </location>
</feature>
<dbReference type="PANTHER" id="PTHR30250:SF11">
    <property type="entry name" value="O-ANTIGEN TRANSPORTER-RELATED"/>
    <property type="match status" value="1"/>
</dbReference>
<dbReference type="Proteomes" id="UP000254771">
    <property type="component" value="Unassembled WGS sequence"/>
</dbReference>
<feature type="transmembrane region" description="Helical" evidence="6">
    <location>
        <begin position="136"/>
        <end position="154"/>
    </location>
</feature>
<feature type="transmembrane region" description="Helical" evidence="6">
    <location>
        <begin position="55"/>
        <end position="79"/>
    </location>
</feature>
<protein>
    <submittedName>
        <fullName evidence="7">Uncharacterized protein</fullName>
    </submittedName>
</protein>
<accession>A0A370DN78</accession>
<evidence type="ECO:0000256" key="1">
    <source>
        <dbReference type="ARBA" id="ARBA00004651"/>
    </source>
</evidence>
<dbReference type="InterPro" id="IPR002797">
    <property type="entry name" value="Polysacc_synth"/>
</dbReference>
<feature type="transmembrane region" description="Helical" evidence="6">
    <location>
        <begin position="275"/>
        <end position="295"/>
    </location>
</feature>
<reference evidence="7 8" key="1">
    <citation type="journal article" date="2018" name="ISME J.">
        <title>Endosymbiont genomes yield clues of tubeworm success.</title>
        <authorList>
            <person name="Li Y."/>
            <person name="Liles M.R."/>
            <person name="Halanych K.M."/>
        </authorList>
    </citation>
    <scope>NUCLEOTIDE SEQUENCE [LARGE SCALE GENOMIC DNA]</scope>
    <source>
        <strain evidence="7">A1462</strain>
    </source>
</reference>
<keyword evidence="5 6" id="KW-0472">Membrane</keyword>
<feature type="transmembrane region" description="Helical" evidence="6">
    <location>
        <begin position="195"/>
        <end position="217"/>
    </location>
</feature>
<dbReference type="Pfam" id="PF01943">
    <property type="entry name" value="Polysacc_synt"/>
    <property type="match status" value="1"/>
</dbReference>
<comment type="subcellular location">
    <subcellularLocation>
        <location evidence="1">Cell membrane</location>
        <topology evidence="1">Multi-pass membrane protein</topology>
    </subcellularLocation>
</comment>
<keyword evidence="3 6" id="KW-0812">Transmembrane</keyword>
<dbReference type="AlphaFoldDB" id="A0A370DN78"/>
<comment type="caution">
    <text evidence="7">The sequence shown here is derived from an EMBL/GenBank/DDBJ whole genome shotgun (WGS) entry which is preliminary data.</text>
</comment>